<dbReference type="InterPro" id="IPR025398">
    <property type="entry name" value="DUF4371"/>
</dbReference>
<gene>
    <name evidence="2" type="primary">ZMYM1_47</name>
    <name evidence="2" type="ORF">g.131362</name>
</gene>
<dbReference type="SUPFAM" id="SSF53098">
    <property type="entry name" value="Ribonuclease H-like"/>
    <property type="match status" value="1"/>
</dbReference>
<organism evidence="2">
    <name type="scientific">Sipha flava</name>
    <name type="common">yellow sugarcane aphid</name>
    <dbReference type="NCBI Taxonomy" id="143950"/>
    <lineage>
        <taxon>Eukaryota</taxon>
        <taxon>Metazoa</taxon>
        <taxon>Ecdysozoa</taxon>
        <taxon>Arthropoda</taxon>
        <taxon>Hexapoda</taxon>
        <taxon>Insecta</taxon>
        <taxon>Pterygota</taxon>
        <taxon>Neoptera</taxon>
        <taxon>Paraneoptera</taxon>
        <taxon>Hemiptera</taxon>
        <taxon>Sternorrhyncha</taxon>
        <taxon>Aphidomorpha</taxon>
        <taxon>Aphidoidea</taxon>
        <taxon>Aphididae</taxon>
        <taxon>Sipha</taxon>
    </lineage>
</organism>
<reference evidence="2" key="1">
    <citation type="submission" date="2018-04" db="EMBL/GenBank/DDBJ databases">
        <title>Transcriptome assembly of Sipha flava.</title>
        <authorList>
            <person name="Scully E.D."/>
            <person name="Geib S.M."/>
            <person name="Palmer N.A."/>
            <person name="Koch K."/>
            <person name="Bradshaw J."/>
            <person name="Heng-Moss T."/>
            <person name="Sarath G."/>
        </authorList>
    </citation>
    <scope>NUCLEOTIDE SEQUENCE</scope>
</reference>
<dbReference type="PANTHER" id="PTHR45749">
    <property type="match status" value="1"/>
</dbReference>
<accession>A0A2S2QFX2</accession>
<dbReference type="EMBL" id="GGMS01007456">
    <property type="protein sequence ID" value="MBY76659.1"/>
    <property type="molecule type" value="Transcribed_RNA"/>
</dbReference>
<evidence type="ECO:0000259" key="1">
    <source>
        <dbReference type="Pfam" id="PF14291"/>
    </source>
</evidence>
<proteinExistence type="predicted"/>
<name>A0A2S2QFX2_9HEMI</name>
<dbReference type="OrthoDB" id="6587020at2759"/>
<dbReference type="Pfam" id="PF14291">
    <property type="entry name" value="DUF4371"/>
    <property type="match status" value="1"/>
</dbReference>
<protein>
    <submittedName>
        <fullName evidence="2">Zinc finger MYM-type protein 1</fullName>
    </submittedName>
</protein>
<evidence type="ECO:0000313" key="2">
    <source>
        <dbReference type="EMBL" id="MBY76659.1"/>
    </source>
</evidence>
<dbReference type="AlphaFoldDB" id="A0A2S2QFX2"/>
<feature type="domain" description="DUF4371" evidence="1">
    <location>
        <begin position="3"/>
        <end position="104"/>
    </location>
</feature>
<dbReference type="PANTHER" id="PTHR45749:SF35">
    <property type="entry name" value="AC-LIKE TRANSPOSASE-RELATED"/>
    <property type="match status" value="1"/>
</dbReference>
<sequence length="331" mass="37789">MADKVTATIISKAHKAKYYSIIADYTPDVNHIEQLSLTIKFVDLSKDNVDISENFVQFTPINDSTEEGLSESILNLLNIHNVNLKNCRGQGYDNGANMKGKHSGVQKLIINKNPLAFYMPCGCHSLNLVLCDAGKSSTKSVTLFGVLGRLYNLFLTSVKRWQLLVDHLKNFTLKRLSDTHWEAKVSSVKAVRYQIGDMYDALISRSEKEERHDPITSHEAYTLSNQIKDFSFLVSLVVWYDILFQINVISKSMQKLNFDVCNSVKLIEGCYNFLKDYKVTGFEKAISKASELASELGSEPEFKDSKKVRYKKRQFQYERREEPITSPKKKI</sequence>
<dbReference type="InterPro" id="IPR012337">
    <property type="entry name" value="RNaseH-like_sf"/>
</dbReference>